<evidence type="ECO:0000256" key="3">
    <source>
        <dbReference type="ARBA" id="ARBA00008507"/>
    </source>
</evidence>
<comment type="function">
    <text evidence="1">Involved in the partitioning of the mitochondrial organelle and mitochondrial DNA (mtDNA) inheritance.</text>
</comment>
<evidence type="ECO:0008006" key="10">
    <source>
        <dbReference type="Google" id="ProtNLM"/>
    </source>
</evidence>
<reference evidence="8 9" key="1">
    <citation type="submission" date="2019-02" db="EMBL/GenBank/DDBJ databases">
        <title>Genome sequencing of the rare red list fungi Phellinidium pouzarii.</title>
        <authorList>
            <person name="Buettner E."/>
            <person name="Kellner H."/>
        </authorList>
    </citation>
    <scope>NUCLEOTIDE SEQUENCE [LARGE SCALE GENOMIC DNA]</scope>
    <source>
        <strain evidence="8 9">DSM 108285</strain>
    </source>
</reference>
<comment type="similarity">
    <text evidence="3">Belongs to the misato family.</text>
</comment>
<gene>
    <name evidence="8" type="ORF">EW145_g5744</name>
</gene>
<evidence type="ECO:0000256" key="2">
    <source>
        <dbReference type="ARBA" id="ARBA00004173"/>
    </source>
</evidence>
<sequence>MREIIYIQAGNVSNYIGTHFWNAQESYFTYDEDSEPLVNHDISFREGLSSQATKFGSLNKHNDLYSDLPVADQPPSEGPWNGPVSEYRQALIEKSEYQLCLEKGEEKDDDEESTDDMKSLAPRYWSDYNRLFYIPRSVQQVPDLPDWEANKGNWNYGKIIFNRFDSENQLNEECLRQFVEESDNLQGFQTTFDNSSFGGFTTTFLESIRDEFNKAVVLTFPVLSGLDPSKIDVEDIAQLKTALQDAVCIRALNETATQSVPIQLPVSWQLGDWSERLDIDKANLYQTSAVLSSHLESATLPLRLKGRQEDLSDLCGQLNWSQSSRFSHLSGVLPFVDGGDLSKRVFDFSAVVESSDSDVERSDKYLAQRNVTRGLSASQIFNTEGVFSLKSGLEAPYLSNVHASAHPLPSSYPHIFHPLFSSSRPPTTRPKSAPKTTALLSQLSTTSATASVLQGYASLARTCVRRRTAASDAAGLDADEMRELEEALWTMADGYAGFGDEESDVGNGEEEGIGEVE</sequence>
<dbReference type="InterPro" id="IPR029209">
    <property type="entry name" value="DML1/Misato_tubulin"/>
</dbReference>
<evidence type="ECO:0000256" key="4">
    <source>
        <dbReference type="ARBA" id="ARBA00023128"/>
    </source>
</evidence>
<dbReference type="Gene3D" id="3.40.50.1440">
    <property type="entry name" value="Tubulin/FtsZ, GTPase domain"/>
    <property type="match status" value="1"/>
</dbReference>
<accession>A0A4S4KZ67</accession>
<evidence type="ECO:0000313" key="8">
    <source>
        <dbReference type="EMBL" id="THH04135.1"/>
    </source>
</evidence>
<dbReference type="Pfam" id="PF10644">
    <property type="entry name" value="Misat_Tub_SegII"/>
    <property type="match status" value="1"/>
</dbReference>
<name>A0A4S4KZ67_9AGAM</name>
<comment type="subcellular location">
    <subcellularLocation>
        <location evidence="2">Mitochondrion</location>
    </subcellularLocation>
</comment>
<organism evidence="8 9">
    <name type="scientific">Phellinidium pouzarii</name>
    <dbReference type="NCBI Taxonomy" id="167371"/>
    <lineage>
        <taxon>Eukaryota</taxon>
        <taxon>Fungi</taxon>
        <taxon>Dikarya</taxon>
        <taxon>Basidiomycota</taxon>
        <taxon>Agaricomycotina</taxon>
        <taxon>Agaricomycetes</taxon>
        <taxon>Hymenochaetales</taxon>
        <taxon>Hymenochaetaceae</taxon>
        <taxon>Phellinidium</taxon>
    </lineage>
</organism>
<keyword evidence="9" id="KW-1185">Reference proteome</keyword>
<dbReference type="AlphaFoldDB" id="A0A4S4KZ67"/>
<dbReference type="Proteomes" id="UP000308199">
    <property type="component" value="Unassembled WGS sequence"/>
</dbReference>
<dbReference type="PANTHER" id="PTHR13391:SF0">
    <property type="entry name" value="PROTEIN MISATO HOMOLOG 1"/>
    <property type="match status" value="1"/>
</dbReference>
<feature type="compositionally biased region" description="Acidic residues" evidence="5">
    <location>
        <begin position="499"/>
        <end position="517"/>
    </location>
</feature>
<dbReference type="InterPro" id="IPR013838">
    <property type="entry name" value="Beta-tubulin_BS"/>
</dbReference>
<dbReference type="EMBL" id="SGPK01000372">
    <property type="protein sequence ID" value="THH04135.1"/>
    <property type="molecule type" value="Genomic_DNA"/>
</dbReference>
<evidence type="ECO:0000256" key="1">
    <source>
        <dbReference type="ARBA" id="ARBA00003757"/>
    </source>
</evidence>
<dbReference type="GO" id="GO:0007005">
    <property type="term" value="P:mitochondrion organization"/>
    <property type="evidence" value="ECO:0007669"/>
    <property type="project" value="InterPro"/>
</dbReference>
<protein>
    <recommendedName>
        <fullName evidence="10">Tubulin nucleotide-binding domain-like protein</fullName>
    </recommendedName>
</protein>
<feature type="domain" description="Misato Segment II tubulin-like" evidence="6">
    <location>
        <begin position="2"/>
        <end position="103"/>
    </location>
</feature>
<proteinExistence type="inferred from homology"/>
<dbReference type="PROSITE" id="PS00228">
    <property type="entry name" value="TUBULIN_B_AUTOREG"/>
    <property type="match status" value="1"/>
</dbReference>
<dbReference type="PANTHER" id="PTHR13391">
    <property type="entry name" value="MITOCHONDRIAL DISTRIBUTION REGULATOR MISATO"/>
    <property type="match status" value="1"/>
</dbReference>
<dbReference type="Pfam" id="PF14881">
    <property type="entry name" value="Tubulin_3"/>
    <property type="match status" value="1"/>
</dbReference>
<evidence type="ECO:0000259" key="7">
    <source>
        <dbReference type="Pfam" id="PF14881"/>
    </source>
</evidence>
<evidence type="ECO:0000313" key="9">
    <source>
        <dbReference type="Proteomes" id="UP000308199"/>
    </source>
</evidence>
<dbReference type="InterPro" id="IPR049942">
    <property type="entry name" value="DML1/Misato"/>
</dbReference>
<dbReference type="InterPro" id="IPR036525">
    <property type="entry name" value="Tubulin/FtsZ_GTPase_sf"/>
</dbReference>
<keyword evidence="4" id="KW-0496">Mitochondrion</keyword>
<evidence type="ECO:0000256" key="5">
    <source>
        <dbReference type="SAM" id="MobiDB-lite"/>
    </source>
</evidence>
<feature type="region of interest" description="Disordered" evidence="5">
    <location>
        <begin position="496"/>
        <end position="517"/>
    </location>
</feature>
<feature type="domain" description="DML1/Misato tubulin" evidence="7">
    <location>
        <begin position="120"/>
        <end position="304"/>
    </location>
</feature>
<dbReference type="SUPFAM" id="SSF52490">
    <property type="entry name" value="Tubulin nucleotide-binding domain-like"/>
    <property type="match status" value="1"/>
</dbReference>
<dbReference type="InterPro" id="IPR019605">
    <property type="entry name" value="Misato_II_tubulin-like"/>
</dbReference>
<dbReference type="GO" id="GO:0005739">
    <property type="term" value="C:mitochondrion"/>
    <property type="evidence" value="ECO:0007669"/>
    <property type="project" value="UniProtKB-SubCell"/>
</dbReference>
<evidence type="ECO:0000259" key="6">
    <source>
        <dbReference type="Pfam" id="PF10644"/>
    </source>
</evidence>
<comment type="caution">
    <text evidence="8">The sequence shown here is derived from an EMBL/GenBank/DDBJ whole genome shotgun (WGS) entry which is preliminary data.</text>
</comment>
<dbReference type="OrthoDB" id="271881at2759"/>